<evidence type="ECO:0000256" key="2">
    <source>
        <dbReference type="ARBA" id="ARBA00023315"/>
    </source>
</evidence>
<protein>
    <submittedName>
        <fullName evidence="4">Lysophospholipid acyltransferase family protein</fullName>
    </submittedName>
</protein>
<evidence type="ECO:0000259" key="3">
    <source>
        <dbReference type="SMART" id="SM00563"/>
    </source>
</evidence>
<dbReference type="SMART" id="SM00563">
    <property type="entry name" value="PlsC"/>
    <property type="match status" value="1"/>
</dbReference>
<accession>A0ABW4TP08</accession>
<dbReference type="Proteomes" id="UP001597351">
    <property type="component" value="Unassembled WGS sequence"/>
</dbReference>
<evidence type="ECO:0000313" key="5">
    <source>
        <dbReference type="Proteomes" id="UP001597351"/>
    </source>
</evidence>
<dbReference type="CDD" id="cd07989">
    <property type="entry name" value="LPLAT_AGPAT-like"/>
    <property type="match status" value="1"/>
</dbReference>
<sequence>MSREPWYDLTVLLGSALFRAIDLRLDVEGVEHVPTAGPAVIAANHVGFLDFMTIAAAGRERGRNVRFLCRHDVWTSRVARRAMTGMRHVPVDRAAPAAAYLAARRLLREGEVVAVFPEAGISHSFTIRSLMVGAAALARETGAPLVPAVQWGTQLVASPGRRPSAHRGRPVDLRFSPPVDVPAGADLRAVTDTLGHALTRDLEDLQRRQHHVPARGSDAWWYPAHLGGAAPDRVASAPKDVVPRSAVTPTWGPGV</sequence>
<dbReference type="InterPro" id="IPR002123">
    <property type="entry name" value="Plipid/glycerol_acylTrfase"/>
</dbReference>
<proteinExistence type="predicted"/>
<gene>
    <name evidence="4" type="ORF">ACFSDE_12805</name>
</gene>
<dbReference type="RefSeq" id="WP_343918974.1">
    <property type="nucleotide sequence ID" value="NZ_BAAAJT010000002.1"/>
</dbReference>
<name>A0ABW4TP08_9ACTN</name>
<dbReference type="GO" id="GO:0016746">
    <property type="term" value="F:acyltransferase activity"/>
    <property type="evidence" value="ECO:0007669"/>
    <property type="project" value="UniProtKB-KW"/>
</dbReference>
<dbReference type="EMBL" id="JBHUGD010000003">
    <property type="protein sequence ID" value="MFD1947673.1"/>
    <property type="molecule type" value="Genomic_DNA"/>
</dbReference>
<keyword evidence="2 4" id="KW-0012">Acyltransferase</keyword>
<evidence type="ECO:0000256" key="1">
    <source>
        <dbReference type="ARBA" id="ARBA00022679"/>
    </source>
</evidence>
<reference evidence="5" key="1">
    <citation type="journal article" date="2019" name="Int. J. Syst. Evol. Microbiol.">
        <title>The Global Catalogue of Microorganisms (GCM) 10K type strain sequencing project: providing services to taxonomists for standard genome sequencing and annotation.</title>
        <authorList>
            <consortium name="The Broad Institute Genomics Platform"/>
            <consortium name="The Broad Institute Genome Sequencing Center for Infectious Disease"/>
            <person name="Wu L."/>
            <person name="Ma J."/>
        </authorList>
    </citation>
    <scope>NUCLEOTIDE SEQUENCE [LARGE SCALE GENOMIC DNA]</scope>
    <source>
        <strain evidence="5">CGMCC 1.12477</strain>
    </source>
</reference>
<dbReference type="PANTHER" id="PTHR10434:SF55">
    <property type="entry name" value="POSSIBLE ACYLTRANSFERASE"/>
    <property type="match status" value="1"/>
</dbReference>
<comment type="caution">
    <text evidence="4">The sequence shown here is derived from an EMBL/GenBank/DDBJ whole genome shotgun (WGS) entry which is preliminary data.</text>
</comment>
<keyword evidence="5" id="KW-1185">Reference proteome</keyword>
<dbReference type="PANTHER" id="PTHR10434">
    <property type="entry name" value="1-ACYL-SN-GLYCEROL-3-PHOSPHATE ACYLTRANSFERASE"/>
    <property type="match status" value="1"/>
</dbReference>
<organism evidence="4 5">
    <name type="scientific">Nocardioides aestuarii</name>
    <dbReference type="NCBI Taxonomy" id="252231"/>
    <lineage>
        <taxon>Bacteria</taxon>
        <taxon>Bacillati</taxon>
        <taxon>Actinomycetota</taxon>
        <taxon>Actinomycetes</taxon>
        <taxon>Propionibacteriales</taxon>
        <taxon>Nocardioidaceae</taxon>
        <taxon>Nocardioides</taxon>
    </lineage>
</organism>
<dbReference type="SUPFAM" id="SSF69593">
    <property type="entry name" value="Glycerol-3-phosphate (1)-acyltransferase"/>
    <property type="match status" value="1"/>
</dbReference>
<keyword evidence="1" id="KW-0808">Transferase</keyword>
<feature type="domain" description="Phospholipid/glycerol acyltransferase" evidence="3">
    <location>
        <begin position="39"/>
        <end position="153"/>
    </location>
</feature>
<evidence type="ECO:0000313" key="4">
    <source>
        <dbReference type="EMBL" id="MFD1947673.1"/>
    </source>
</evidence>
<dbReference type="Pfam" id="PF01553">
    <property type="entry name" value="Acyltransferase"/>
    <property type="match status" value="1"/>
</dbReference>